<evidence type="ECO:0000313" key="7">
    <source>
        <dbReference type="EMBL" id="KNC47405.1"/>
    </source>
</evidence>
<comment type="similarity">
    <text evidence="2">Belongs to the MSOX/MTOX family.</text>
</comment>
<dbReference type="EMBL" id="GL349446">
    <property type="protein sequence ID" value="KNC47405.1"/>
    <property type="molecule type" value="Genomic_DNA"/>
</dbReference>
<feature type="domain" description="FAD dependent oxidoreductase" evidence="6">
    <location>
        <begin position="142"/>
        <end position="434"/>
    </location>
</feature>
<evidence type="ECO:0000259" key="6">
    <source>
        <dbReference type="Pfam" id="PF01266"/>
    </source>
</evidence>
<proteinExistence type="inferred from homology"/>
<dbReference type="PANTHER" id="PTHR10961:SF7">
    <property type="entry name" value="FAD DEPENDENT OXIDOREDUCTASE DOMAIN-CONTAINING PROTEIN"/>
    <property type="match status" value="1"/>
</dbReference>
<reference evidence="7 8" key="1">
    <citation type="submission" date="2010-05" db="EMBL/GenBank/DDBJ databases">
        <title>The Genome Sequence of Thecamonas trahens ATCC 50062.</title>
        <authorList>
            <consortium name="The Broad Institute Genome Sequencing Platform"/>
            <person name="Russ C."/>
            <person name="Cuomo C."/>
            <person name="Shea T."/>
            <person name="Young S.K."/>
            <person name="Zeng Q."/>
            <person name="Koehrsen M."/>
            <person name="Haas B."/>
            <person name="Borodovsky M."/>
            <person name="Guigo R."/>
            <person name="Alvarado L."/>
            <person name="Berlin A."/>
            <person name="Bochicchio J."/>
            <person name="Borenstein D."/>
            <person name="Chapman S."/>
            <person name="Chen Z."/>
            <person name="Freedman E."/>
            <person name="Gellesch M."/>
            <person name="Goldberg J."/>
            <person name="Griggs A."/>
            <person name="Gujja S."/>
            <person name="Heilman E."/>
            <person name="Heiman D."/>
            <person name="Hepburn T."/>
            <person name="Howarth C."/>
            <person name="Jen D."/>
            <person name="Larson L."/>
            <person name="Mehta T."/>
            <person name="Park D."/>
            <person name="Pearson M."/>
            <person name="Roberts A."/>
            <person name="Saif S."/>
            <person name="Shenoy N."/>
            <person name="Sisk P."/>
            <person name="Stolte C."/>
            <person name="Sykes S."/>
            <person name="Thomson T."/>
            <person name="Walk T."/>
            <person name="White J."/>
            <person name="Yandava C."/>
            <person name="Burger G."/>
            <person name="Gray M.W."/>
            <person name="Holland P.W.H."/>
            <person name="King N."/>
            <person name="Lang F.B.F."/>
            <person name="Roger A.J."/>
            <person name="Ruiz-Trillo I."/>
            <person name="Lander E."/>
            <person name="Nusbaum C."/>
        </authorList>
    </citation>
    <scope>NUCLEOTIDE SEQUENCE [LARGE SCALE GENOMIC DNA]</scope>
    <source>
        <strain evidence="7 8">ATCC 50062</strain>
    </source>
</reference>
<keyword evidence="3" id="KW-0285">Flavoprotein</keyword>
<evidence type="ECO:0000256" key="2">
    <source>
        <dbReference type="ARBA" id="ARBA00010989"/>
    </source>
</evidence>
<dbReference type="SUPFAM" id="SSF54373">
    <property type="entry name" value="FAD-linked reductases, C-terminal domain"/>
    <property type="match status" value="1"/>
</dbReference>
<dbReference type="InterPro" id="IPR045170">
    <property type="entry name" value="MTOX"/>
</dbReference>
<dbReference type="GO" id="GO:0008115">
    <property type="term" value="F:sarcosine oxidase activity"/>
    <property type="evidence" value="ECO:0007669"/>
    <property type="project" value="TreeGrafter"/>
</dbReference>
<dbReference type="eggNOG" id="KOG2820">
    <property type="taxonomic scope" value="Eukaryota"/>
</dbReference>
<keyword evidence="8" id="KW-1185">Reference proteome</keyword>
<dbReference type="Gene3D" id="3.30.9.10">
    <property type="entry name" value="D-Amino Acid Oxidase, subunit A, domain 2"/>
    <property type="match status" value="1"/>
</dbReference>
<dbReference type="PANTHER" id="PTHR10961">
    <property type="entry name" value="PEROXISOMAL SARCOSINE OXIDASE"/>
    <property type="match status" value="1"/>
</dbReference>
<comment type="cofactor">
    <cofactor evidence="1">
        <name>FAD</name>
        <dbReference type="ChEBI" id="CHEBI:57692"/>
    </cofactor>
</comment>
<dbReference type="InterPro" id="IPR006076">
    <property type="entry name" value="FAD-dep_OxRdtase"/>
</dbReference>
<dbReference type="RefSeq" id="XP_013759743.1">
    <property type="nucleotide sequence ID" value="XM_013904289.1"/>
</dbReference>
<name>A0A0L0D5C2_THETB</name>
<dbReference type="AlphaFoldDB" id="A0A0L0D5C2"/>
<feature type="domain" description="FAD dependent oxidoreductase" evidence="6">
    <location>
        <begin position="37"/>
        <end position="112"/>
    </location>
</feature>
<evidence type="ECO:0000256" key="3">
    <source>
        <dbReference type="ARBA" id="ARBA00022630"/>
    </source>
</evidence>
<dbReference type="OrthoDB" id="424974at2759"/>
<dbReference type="SUPFAM" id="SSF51905">
    <property type="entry name" value="FAD/NAD(P)-binding domain"/>
    <property type="match status" value="1"/>
</dbReference>
<protein>
    <recommendedName>
        <fullName evidence="6">FAD dependent oxidoreductase domain-containing protein</fullName>
    </recommendedName>
</protein>
<dbReference type="Gene3D" id="3.50.50.60">
    <property type="entry name" value="FAD/NAD(P)-binding domain"/>
    <property type="match status" value="2"/>
</dbReference>
<dbReference type="Proteomes" id="UP000054408">
    <property type="component" value="Unassembled WGS sequence"/>
</dbReference>
<evidence type="ECO:0000256" key="5">
    <source>
        <dbReference type="ARBA" id="ARBA00023002"/>
    </source>
</evidence>
<evidence type="ECO:0000256" key="1">
    <source>
        <dbReference type="ARBA" id="ARBA00001974"/>
    </source>
</evidence>
<gene>
    <name evidence="7" type="ORF">AMSG_03839</name>
</gene>
<accession>A0A0L0D5C2</accession>
<evidence type="ECO:0000256" key="4">
    <source>
        <dbReference type="ARBA" id="ARBA00022827"/>
    </source>
</evidence>
<dbReference type="Pfam" id="PF01266">
    <property type="entry name" value="DAO"/>
    <property type="match status" value="2"/>
</dbReference>
<sequence length="460" mass="47951">MLAALGPLCGALVAPSALRAGLSNAVACRKSSETVHDVIVIGGGVMGAATAAAAAKAGAKTLLVEQYGRCHPYGSSAGDGRIARIAYDCPLYVGLAHAAHRMWDELSARAPELAAGAPHRVDTPSGSGTPGEPVLAAWVPRLGQPVRRVCGSLDFGPSDSESLASLMATYDALGEVYELLSPDDVAARFPQFKLRPGDCAVYQAAGSVVYASLAVATLYAAAEADGAAVCEHTRVGKIELGEQGAVHQVVADDGRAWRARKIVVTGGGWTNTVLKASGLRKLPLAMSNEQTTYFAPRPGSGIDHSAAAMPTFIGHYFDDTPRGFYGIPAVRGGVSGVKVAVMNEGEALSERPDPATRDFGINRRMLGLAREFADELFPGLNASVVTAIRCIYSNSPDFDFILGEHVEHSDVVVGAGFSGHGFKFGPAIGQVLADYALGTDEVLDREVHSGKFSAARFSPT</sequence>
<evidence type="ECO:0000313" key="8">
    <source>
        <dbReference type="Proteomes" id="UP000054408"/>
    </source>
</evidence>
<keyword evidence="4" id="KW-0274">FAD</keyword>
<dbReference type="InterPro" id="IPR036188">
    <property type="entry name" value="FAD/NAD-bd_sf"/>
</dbReference>
<dbReference type="GeneID" id="25563412"/>
<dbReference type="STRING" id="461836.A0A0L0D5C2"/>
<organism evidence="7 8">
    <name type="scientific">Thecamonas trahens ATCC 50062</name>
    <dbReference type="NCBI Taxonomy" id="461836"/>
    <lineage>
        <taxon>Eukaryota</taxon>
        <taxon>Apusozoa</taxon>
        <taxon>Apusomonadida</taxon>
        <taxon>Apusomonadidae</taxon>
        <taxon>Thecamonas</taxon>
    </lineage>
</organism>
<dbReference type="GO" id="GO:0050660">
    <property type="term" value="F:flavin adenine dinucleotide binding"/>
    <property type="evidence" value="ECO:0007669"/>
    <property type="project" value="InterPro"/>
</dbReference>
<keyword evidence="5" id="KW-0560">Oxidoreductase</keyword>
<dbReference type="OMA" id="WPMLWAH"/>